<sequence>MKILCIPTALPKTEAVVTKEPTVCLQILQIPTSLKEGSNTPTLRALCPTDRLKMLQIPRVLHIKRTKSDPHELFALKQQCPDKILHNPKVVSLIIVRTKGDKAKLIT</sequence>
<dbReference type="EMBL" id="KI395324">
    <property type="protein sequence ID" value="ERM98525.1"/>
    <property type="molecule type" value="Genomic_DNA"/>
</dbReference>
<evidence type="ECO:0000313" key="2">
    <source>
        <dbReference type="Proteomes" id="UP000017836"/>
    </source>
</evidence>
<name>W1NTK5_AMBTC</name>
<gene>
    <name evidence="1" type="ORF">AMTR_s00113p00079080</name>
</gene>
<dbReference type="HOGENOM" id="CLU_2213510_0_0_1"/>
<dbReference type="AlphaFoldDB" id="W1NTK5"/>
<protein>
    <submittedName>
        <fullName evidence="1">Uncharacterized protein</fullName>
    </submittedName>
</protein>
<reference evidence="2" key="1">
    <citation type="journal article" date="2013" name="Science">
        <title>The Amborella genome and the evolution of flowering plants.</title>
        <authorList>
            <consortium name="Amborella Genome Project"/>
        </authorList>
    </citation>
    <scope>NUCLEOTIDE SEQUENCE [LARGE SCALE GENOMIC DNA]</scope>
</reference>
<organism evidence="1 2">
    <name type="scientific">Amborella trichopoda</name>
    <dbReference type="NCBI Taxonomy" id="13333"/>
    <lineage>
        <taxon>Eukaryota</taxon>
        <taxon>Viridiplantae</taxon>
        <taxon>Streptophyta</taxon>
        <taxon>Embryophyta</taxon>
        <taxon>Tracheophyta</taxon>
        <taxon>Spermatophyta</taxon>
        <taxon>Magnoliopsida</taxon>
        <taxon>Amborellales</taxon>
        <taxon>Amborellaceae</taxon>
        <taxon>Amborella</taxon>
    </lineage>
</organism>
<accession>W1NTK5</accession>
<dbReference type="Proteomes" id="UP000017836">
    <property type="component" value="Unassembled WGS sequence"/>
</dbReference>
<dbReference type="Gramene" id="ERM98525">
    <property type="protein sequence ID" value="ERM98525"/>
    <property type="gene ID" value="AMTR_s00113p00079080"/>
</dbReference>
<evidence type="ECO:0000313" key="1">
    <source>
        <dbReference type="EMBL" id="ERM98525.1"/>
    </source>
</evidence>
<proteinExistence type="predicted"/>
<keyword evidence="2" id="KW-1185">Reference proteome</keyword>